<evidence type="ECO:0000256" key="1">
    <source>
        <dbReference type="ARBA" id="ARBA00004141"/>
    </source>
</evidence>
<dbReference type="Proteomes" id="UP001589710">
    <property type="component" value="Unassembled WGS sequence"/>
</dbReference>
<comment type="caution">
    <text evidence="8">The sequence shown here is derived from an EMBL/GenBank/DDBJ whole genome shotgun (WGS) entry which is preliminary data.</text>
</comment>
<dbReference type="RefSeq" id="WP_345515370.1">
    <property type="nucleotide sequence ID" value="NZ_BAAAXD010000030.1"/>
</dbReference>
<accession>A0ABV5R1B5</accession>
<reference evidence="8 9" key="1">
    <citation type="submission" date="2024-09" db="EMBL/GenBank/DDBJ databases">
        <authorList>
            <person name="Sun Q."/>
            <person name="Mori K."/>
        </authorList>
    </citation>
    <scope>NUCLEOTIDE SEQUENCE [LARGE SCALE GENOMIC DNA]</scope>
    <source>
        <strain evidence="8 9">JCM 3331</strain>
    </source>
</reference>
<feature type="region of interest" description="Disordered" evidence="5">
    <location>
        <begin position="112"/>
        <end position="135"/>
    </location>
</feature>
<dbReference type="InterPro" id="IPR010432">
    <property type="entry name" value="RDD"/>
</dbReference>
<evidence type="ECO:0000259" key="7">
    <source>
        <dbReference type="Pfam" id="PF06271"/>
    </source>
</evidence>
<keyword evidence="4 6" id="KW-0472">Membrane</keyword>
<evidence type="ECO:0000256" key="4">
    <source>
        <dbReference type="ARBA" id="ARBA00023136"/>
    </source>
</evidence>
<keyword evidence="2 6" id="KW-0812">Transmembrane</keyword>
<evidence type="ECO:0000256" key="2">
    <source>
        <dbReference type="ARBA" id="ARBA00022692"/>
    </source>
</evidence>
<dbReference type="Pfam" id="PF06271">
    <property type="entry name" value="RDD"/>
    <property type="match status" value="1"/>
</dbReference>
<evidence type="ECO:0000313" key="8">
    <source>
        <dbReference type="EMBL" id="MFB9571639.1"/>
    </source>
</evidence>
<evidence type="ECO:0000256" key="6">
    <source>
        <dbReference type="SAM" id="Phobius"/>
    </source>
</evidence>
<evidence type="ECO:0000256" key="3">
    <source>
        <dbReference type="ARBA" id="ARBA00022989"/>
    </source>
</evidence>
<feature type="transmembrane region" description="Helical" evidence="6">
    <location>
        <begin position="38"/>
        <end position="62"/>
    </location>
</feature>
<name>A0ABV5R1B5_9ACTN</name>
<sequence length="169" mass="18065">MRRFLAVGLDCYLCLLTVGLLARSHADAATGPQLAGLILGPALVFSFLNQVVLTALVGAGAGKLIMGIRVIRLPDAGRPGLGRLTRRWLHGLARLPLQPCYWLRPLRSGFSRTGEGPRPAGSTPPGRPCADPSADLSGLRQVRRSDLAAYRTACETVYGTAGAGQRHWR</sequence>
<keyword evidence="3 6" id="KW-1133">Transmembrane helix</keyword>
<dbReference type="EMBL" id="JBHMCG010000015">
    <property type="protein sequence ID" value="MFB9571639.1"/>
    <property type="molecule type" value="Genomic_DNA"/>
</dbReference>
<evidence type="ECO:0000256" key="5">
    <source>
        <dbReference type="SAM" id="MobiDB-lite"/>
    </source>
</evidence>
<feature type="domain" description="RDD" evidence="7">
    <location>
        <begin position="1"/>
        <end position="90"/>
    </location>
</feature>
<proteinExistence type="predicted"/>
<comment type="subcellular location">
    <subcellularLocation>
        <location evidence="1">Membrane</location>
        <topology evidence="1">Multi-pass membrane protein</topology>
    </subcellularLocation>
</comment>
<gene>
    <name evidence="8" type="ORF">ACFFTL_04585</name>
</gene>
<protein>
    <submittedName>
        <fullName evidence="8">RDD family protein</fullName>
    </submittedName>
</protein>
<keyword evidence="9" id="KW-1185">Reference proteome</keyword>
<organism evidence="8 9">
    <name type="scientific">Streptomyces yanii</name>
    <dbReference type="NCBI Taxonomy" id="78510"/>
    <lineage>
        <taxon>Bacteria</taxon>
        <taxon>Bacillati</taxon>
        <taxon>Actinomycetota</taxon>
        <taxon>Actinomycetes</taxon>
        <taxon>Kitasatosporales</taxon>
        <taxon>Streptomycetaceae</taxon>
        <taxon>Streptomyces</taxon>
    </lineage>
</organism>
<evidence type="ECO:0000313" key="9">
    <source>
        <dbReference type="Proteomes" id="UP001589710"/>
    </source>
</evidence>